<dbReference type="CDD" id="cd00130">
    <property type="entry name" value="PAS"/>
    <property type="match status" value="1"/>
</dbReference>
<dbReference type="SMART" id="SM00283">
    <property type="entry name" value="MA"/>
    <property type="match status" value="1"/>
</dbReference>
<evidence type="ECO:0000256" key="1">
    <source>
        <dbReference type="ARBA" id="ARBA00023224"/>
    </source>
</evidence>
<proteinExistence type="inferred from homology"/>
<keyword evidence="10" id="KW-1185">Reference proteome</keyword>
<comment type="similarity">
    <text evidence="2">Belongs to the methyl-accepting chemotaxis (MCP) protein family.</text>
</comment>
<dbReference type="PANTHER" id="PTHR32089:SF112">
    <property type="entry name" value="LYSOZYME-LIKE PROTEIN-RELATED"/>
    <property type="match status" value="1"/>
</dbReference>
<feature type="domain" description="PAC" evidence="8">
    <location>
        <begin position="106"/>
        <end position="160"/>
    </location>
</feature>
<feature type="region of interest" description="Disordered" evidence="5">
    <location>
        <begin position="1"/>
        <end position="35"/>
    </location>
</feature>
<dbReference type="InterPro" id="IPR004089">
    <property type="entry name" value="MCPsignal_dom"/>
</dbReference>
<dbReference type="PRINTS" id="PR00260">
    <property type="entry name" value="CHEMTRNSDUCR"/>
</dbReference>
<protein>
    <submittedName>
        <fullName evidence="9">Methyl-accepting chemotaxis sensory transducer</fullName>
    </submittedName>
</protein>
<feature type="coiled-coil region" evidence="4">
    <location>
        <begin position="393"/>
        <end position="427"/>
    </location>
</feature>
<evidence type="ECO:0000313" key="9">
    <source>
        <dbReference type="EMBL" id="ELZ27437.1"/>
    </source>
</evidence>
<dbReference type="GO" id="GO:0006935">
    <property type="term" value="P:chemotaxis"/>
    <property type="evidence" value="ECO:0007669"/>
    <property type="project" value="InterPro"/>
</dbReference>
<dbReference type="InterPro" id="IPR000014">
    <property type="entry name" value="PAS"/>
</dbReference>
<evidence type="ECO:0000256" key="3">
    <source>
        <dbReference type="PROSITE-ProRule" id="PRU00284"/>
    </source>
</evidence>
<dbReference type="Gene3D" id="1.10.287.950">
    <property type="entry name" value="Methyl-accepting chemotaxis protein"/>
    <property type="match status" value="1"/>
</dbReference>
<organism evidence="9 10">
    <name type="scientific">Halosimplex carlsbadense 2-9-1</name>
    <dbReference type="NCBI Taxonomy" id="797114"/>
    <lineage>
        <taxon>Archaea</taxon>
        <taxon>Methanobacteriati</taxon>
        <taxon>Methanobacteriota</taxon>
        <taxon>Stenosarchaea group</taxon>
        <taxon>Halobacteria</taxon>
        <taxon>Halobacteriales</taxon>
        <taxon>Haloarculaceae</taxon>
        <taxon>Halosimplex</taxon>
    </lineage>
</organism>
<sequence length="545" mass="57523">MFSLLASRMQTGGGSTDPGEPVRADDGSGAVGDDAGADAAALVGSILDGLTEPTVVVDTDGAITHVNDQALALFETTAAEAVGAHPHELWDADVTDAVGEALTEDRDVQDDEATLTVDGEETPVSRTVTLLTDDDGDRVGALAVYDDITERRRERRRKRALEDYQERALDDLRDKLARLAEGDLTVDPSVPEPDEDFEAIRAVYEEFDAMNGDLGRAVYNIRQVVEALTAQSDDLATTSDQLAASSEEVTASVEEIDASTGELADGADDLAERSERASATVEDLSASFQQITATVGVIDDRSAEAADMAGEGVADVESAVGEIRGATDATDDVARRIDSLEASMTEVGEIVEMIAEIADQTNMLALNANIEAARAGEAGEGFAVVAEEVKSLAEQSQDSAEDIARIIEEVRQQTDELVGSVRQANRRVEDGADAVETVGDRLDAIRDHVEATSQGVTEITDAVETQAENAAEVTAIVEDNTALAEEIAASVEQISTGVDDQTTAMDEVAHSAEHLNAMSDDVHGLVDRFGLEADEEATIDEADAV</sequence>
<dbReference type="PANTHER" id="PTHR32089">
    <property type="entry name" value="METHYL-ACCEPTING CHEMOTAXIS PROTEIN MCPB"/>
    <property type="match status" value="1"/>
</dbReference>
<keyword evidence="1 3" id="KW-0807">Transducer</keyword>
<dbReference type="EMBL" id="AOIU01000013">
    <property type="protein sequence ID" value="ELZ27437.1"/>
    <property type="molecule type" value="Genomic_DNA"/>
</dbReference>
<name>M0CYD0_9EURY</name>
<accession>M0CYD0</accession>
<dbReference type="InterPro" id="IPR013656">
    <property type="entry name" value="PAS_4"/>
</dbReference>
<feature type="domain" description="PAS" evidence="7">
    <location>
        <begin position="39"/>
        <end position="83"/>
    </location>
</feature>
<dbReference type="InterPro" id="IPR004090">
    <property type="entry name" value="Chemotax_Me-accpt_rcpt"/>
</dbReference>
<dbReference type="Proteomes" id="UP000011626">
    <property type="component" value="Unassembled WGS sequence"/>
</dbReference>
<dbReference type="InterPro" id="IPR000700">
    <property type="entry name" value="PAS-assoc_C"/>
</dbReference>
<evidence type="ECO:0000259" key="6">
    <source>
        <dbReference type="PROSITE" id="PS50111"/>
    </source>
</evidence>
<dbReference type="SUPFAM" id="SSF55785">
    <property type="entry name" value="PYP-like sensor domain (PAS domain)"/>
    <property type="match status" value="1"/>
</dbReference>
<evidence type="ECO:0000256" key="5">
    <source>
        <dbReference type="SAM" id="MobiDB-lite"/>
    </source>
</evidence>
<dbReference type="PROSITE" id="PS50112">
    <property type="entry name" value="PAS"/>
    <property type="match status" value="1"/>
</dbReference>
<dbReference type="CDD" id="cd11386">
    <property type="entry name" value="MCP_signal"/>
    <property type="match status" value="1"/>
</dbReference>
<dbReference type="OrthoDB" id="8523at2157"/>
<evidence type="ECO:0000256" key="2">
    <source>
        <dbReference type="ARBA" id="ARBA00029447"/>
    </source>
</evidence>
<evidence type="ECO:0000256" key="4">
    <source>
        <dbReference type="SAM" id="Coils"/>
    </source>
</evidence>
<reference evidence="9 10" key="1">
    <citation type="journal article" date="2014" name="PLoS Genet.">
        <title>Phylogenetically driven sequencing of extremely halophilic archaea reveals strategies for static and dynamic osmo-response.</title>
        <authorList>
            <person name="Becker E.A."/>
            <person name="Seitzer P.M."/>
            <person name="Tritt A."/>
            <person name="Larsen D."/>
            <person name="Krusor M."/>
            <person name="Yao A.I."/>
            <person name="Wu D."/>
            <person name="Madern D."/>
            <person name="Eisen J.A."/>
            <person name="Darling A.E."/>
            <person name="Facciotti M.T."/>
        </authorList>
    </citation>
    <scope>NUCLEOTIDE SEQUENCE [LARGE SCALE GENOMIC DNA]</scope>
    <source>
        <strain evidence="9 10">2-9-1</strain>
    </source>
</reference>
<dbReference type="SMART" id="SM00091">
    <property type="entry name" value="PAS"/>
    <property type="match status" value="1"/>
</dbReference>
<dbReference type="GO" id="GO:0016020">
    <property type="term" value="C:membrane"/>
    <property type="evidence" value="ECO:0007669"/>
    <property type="project" value="InterPro"/>
</dbReference>
<dbReference type="Pfam" id="PF00015">
    <property type="entry name" value="MCPsignal"/>
    <property type="match status" value="1"/>
</dbReference>
<gene>
    <name evidence="9" type="ORF">C475_05945</name>
</gene>
<dbReference type="RefSeq" id="WP_006882861.1">
    <property type="nucleotide sequence ID" value="NZ_AOIU01000013.1"/>
</dbReference>
<dbReference type="PATRIC" id="fig|797114.5.peg.1215"/>
<evidence type="ECO:0000259" key="8">
    <source>
        <dbReference type="PROSITE" id="PS50113"/>
    </source>
</evidence>
<evidence type="ECO:0000313" key="10">
    <source>
        <dbReference type="Proteomes" id="UP000011626"/>
    </source>
</evidence>
<dbReference type="NCBIfam" id="TIGR00229">
    <property type="entry name" value="sensory_box"/>
    <property type="match status" value="1"/>
</dbReference>
<dbReference type="Gene3D" id="3.30.450.20">
    <property type="entry name" value="PAS domain"/>
    <property type="match status" value="1"/>
</dbReference>
<evidence type="ECO:0000259" key="7">
    <source>
        <dbReference type="PROSITE" id="PS50112"/>
    </source>
</evidence>
<dbReference type="GO" id="GO:0007165">
    <property type="term" value="P:signal transduction"/>
    <property type="evidence" value="ECO:0007669"/>
    <property type="project" value="UniProtKB-KW"/>
</dbReference>
<feature type="compositionally biased region" description="Low complexity" evidence="5">
    <location>
        <begin position="243"/>
        <end position="253"/>
    </location>
</feature>
<dbReference type="AlphaFoldDB" id="M0CYD0"/>
<dbReference type="eggNOG" id="arCOG02320">
    <property type="taxonomic scope" value="Archaea"/>
</dbReference>
<dbReference type="PROSITE" id="PS50113">
    <property type="entry name" value="PAC"/>
    <property type="match status" value="1"/>
</dbReference>
<feature type="domain" description="Methyl-accepting transducer" evidence="6">
    <location>
        <begin position="245"/>
        <end position="495"/>
    </location>
</feature>
<dbReference type="Pfam" id="PF08448">
    <property type="entry name" value="PAS_4"/>
    <property type="match status" value="1"/>
</dbReference>
<dbReference type="InterPro" id="IPR035965">
    <property type="entry name" value="PAS-like_dom_sf"/>
</dbReference>
<dbReference type="PROSITE" id="PS50111">
    <property type="entry name" value="CHEMOTAXIS_TRANSDUC_2"/>
    <property type="match status" value="1"/>
</dbReference>
<comment type="caution">
    <text evidence="9">The sequence shown here is derived from an EMBL/GenBank/DDBJ whole genome shotgun (WGS) entry which is preliminary data.</text>
</comment>
<dbReference type="GO" id="GO:0004888">
    <property type="term" value="F:transmembrane signaling receptor activity"/>
    <property type="evidence" value="ECO:0007669"/>
    <property type="project" value="InterPro"/>
</dbReference>
<dbReference type="STRING" id="797114.C475_05945"/>
<feature type="region of interest" description="Disordered" evidence="5">
    <location>
        <begin position="239"/>
        <end position="265"/>
    </location>
</feature>
<keyword evidence="4" id="KW-0175">Coiled coil</keyword>
<dbReference type="SUPFAM" id="SSF58104">
    <property type="entry name" value="Methyl-accepting chemotaxis protein (MCP) signaling domain"/>
    <property type="match status" value="2"/>
</dbReference>